<reference evidence="1 2" key="1">
    <citation type="submission" date="2021-02" db="EMBL/GenBank/DDBJ databases">
        <title>Bacillus sp. RD4P76, an endophyte from a halophyte.</title>
        <authorList>
            <person name="Sun J.-Q."/>
        </authorList>
    </citation>
    <scope>NUCLEOTIDE SEQUENCE [LARGE SCALE GENOMIC DNA]</scope>
    <source>
        <strain evidence="1 2">RD4P76</strain>
    </source>
</reference>
<keyword evidence="2" id="KW-1185">Reference proteome</keyword>
<evidence type="ECO:0000313" key="1">
    <source>
        <dbReference type="EMBL" id="MBM6618512.1"/>
    </source>
</evidence>
<protein>
    <submittedName>
        <fullName evidence="1">Uncharacterized protein</fullName>
    </submittedName>
</protein>
<dbReference type="EMBL" id="JAFELM010000031">
    <property type="protein sequence ID" value="MBM6618512.1"/>
    <property type="molecule type" value="Genomic_DNA"/>
</dbReference>
<proteinExistence type="predicted"/>
<organism evidence="1 2">
    <name type="scientific">Bacillus suaedaesalsae</name>
    <dbReference type="NCBI Taxonomy" id="2810349"/>
    <lineage>
        <taxon>Bacteria</taxon>
        <taxon>Bacillati</taxon>
        <taxon>Bacillota</taxon>
        <taxon>Bacilli</taxon>
        <taxon>Bacillales</taxon>
        <taxon>Bacillaceae</taxon>
        <taxon>Bacillus</taxon>
    </lineage>
</organism>
<evidence type="ECO:0000313" key="2">
    <source>
        <dbReference type="Proteomes" id="UP001518925"/>
    </source>
</evidence>
<accession>A0ABS2DJ34</accession>
<dbReference type="RefSeq" id="WP_204203850.1">
    <property type="nucleotide sequence ID" value="NZ_JAFELM010000031.1"/>
</dbReference>
<comment type="caution">
    <text evidence="1">The sequence shown here is derived from an EMBL/GenBank/DDBJ whole genome shotgun (WGS) entry which is preliminary data.</text>
</comment>
<dbReference type="Proteomes" id="UP001518925">
    <property type="component" value="Unassembled WGS sequence"/>
</dbReference>
<sequence length="151" mass="17688">MQDWTFSRKKTVRFEGYKLLIDFPKTSSYYQNLPFIGEEEHCGCMYCRNYVEAILSFPESVQVLFHELGADLRKDAYVSHFFEDNKHYYISSYKVFGKILSKPELELIEIGNPNLEGYFKVGIQTIESSGNSVIDLYIKVELPWLLENETN</sequence>
<name>A0ABS2DJ34_9BACI</name>
<gene>
    <name evidence="1" type="ORF">JR050_12655</name>
</gene>